<accession>A0A0G1NNM6</accession>
<evidence type="ECO:0000256" key="8">
    <source>
        <dbReference type="SAM" id="Phobius"/>
    </source>
</evidence>
<reference evidence="9 10" key="1">
    <citation type="journal article" date="2015" name="Nature">
        <title>rRNA introns, odd ribosomes, and small enigmatic genomes across a large radiation of phyla.</title>
        <authorList>
            <person name="Brown C.T."/>
            <person name="Hug L.A."/>
            <person name="Thomas B.C."/>
            <person name="Sharon I."/>
            <person name="Castelle C.J."/>
            <person name="Singh A."/>
            <person name="Wilkins M.J."/>
            <person name="Williams K.H."/>
            <person name="Banfield J.F."/>
        </authorList>
    </citation>
    <scope>NUCLEOTIDE SEQUENCE [LARGE SCALE GENOMIC DNA]</scope>
</reference>
<protein>
    <submittedName>
        <fullName evidence="9">Rod shape-determining protein MreD</fullName>
    </submittedName>
</protein>
<evidence type="ECO:0000256" key="1">
    <source>
        <dbReference type="ARBA" id="ARBA00004651"/>
    </source>
</evidence>
<keyword evidence="6 8" id="KW-1133">Transmembrane helix</keyword>
<comment type="similarity">
    <text evidence="2">Belongs to the MreD family.</text>
</comment>
<feature type="transmembrane region" description="Helical" evidence="8">
    <location>
        <begin position="109"/>
        <end position="124"/>
    </location>
</feature>
<sequence>MLIPIFLTVMAVFAQTLFVPLNLVLLALLYWIISLQERYWPVVAFGLGLLFDLLIVQPLGLSAIVFLFISFFCWLYSRKWRINHPIFLFIFLFVCDLLSRVIWGLELSVFQAGLVGLLAAIWGFRKQRSDEPVRVKLRT</sequence>
<organism evidence="9 10">
    <name type="scientific">Candidatus Nomurabacteria bacterium GW2011_GWA1_46_11</name>
    <dbReference type="NCBI Taxonomy" id="1618732"/>
    <lineage>
        <taxon>Bacteria</taxon>
        <taxon>Candidatus Nomuraibacteriota</taxon>
    </lineage>
</organism>
<dbReference type="NCBIfam" id="TIGR03426">
    <property type="entry name" value="shape_MreD"/>
    <property type="match status" value="1"/>
</dbReference>
<dbReference type="Pfam" id="PF04093">
    <property type="entry name" value="MreD"/>
    <property type="match status" value="1"/>
</dbReference>
<evidence type="ECO:0000256" key="2">
    <source>
        <dbReference type="ARBA" id="ARBA00007776"/>
    </source>
</evidence>
<proteinExistence type="inferred from homology"/>
<dbReference type="Proteomes" id="UP000034107">
    <property type="component" value="Unassembled WGS sequence"/>
</dbReference>
<evidence type="ECO:0000256" key="5">
    <source>
        <dbReference type="ARBA" id="ARBA00022960"/>
    </source>
</evidence>
<keyword evidence="5" id="KW-0133">Cell shape</keyword>
<feature type="transmembrane region" description="Helical" evidence="8">
    <location>
        <begin position="53"/>
        <end position="74"/>
    </location>
</feature>
<name>A0A0G1NNM6_9BACT</name>
<dbReference type="GO" id="GO:0005886">
    <property type="term" value="C:plasma membrane"/>
    <property type="evidence" value="ECO:0007669"/>
    <property type="project" value="UniProtKB-SubCell"/>
</dbReference>
<dbReference type="InterPro" id="IPR007227">
    <property type="entry name" value="Cell_shape_determining_MreD"/>
</dbReference>
<feature type="transmembrane region" description="Helical" evidence="8">
    <location>
        <begin position="7"/>
        <end position="33"/>
    </location>
</feature>
<evidence type="ECO:0000313" key="9">
    <source>
        <dbReference type="EMBL" id="KKU21937.1"/>
    </source>
</evidence>
<gene>
    <name evidence="9" type="ORF">UX31_C0009G0015</name>
</gene>
<evidence type="ECO:0000256" key="4">
    <source>
        <dbReference type="ARBA" id="ARBA00022692"/>
    </source>
</evidence>
<keyword evidence="3" id="KW-1003">Cell membrane</keyword>
<keyword evidence="4 8" id="KW-0812">Transmembrane</keyword>
<dbReference type="GO" id="GO:0008360">
    <property type="term" value="P:regulation of cell shape"/>
    <property type="evidence" value="ECO:0007669"/>
    <property type="project" value="UniProtKB-KW"/>
</dbReference>
<comment type="caution">
    <text evidence="9">The sequence shown here is derived from an EMBL/GenBank/DDBJ whole genome shotgun (WGS) entry which is preliminary data.</text>
</comment>
<evidence type="ECO:0000256" key="6">
    <source>
        <dbReference type="ARBA" id="ARBA00022989"/>
    </source>
</evidence>
<feature type="transmembrane region" description="Helical" evidence="8">
    <location>
        <begin position="86"/>
        <end position="103"/>
    </location>
</feature>
<evidence type="ECO:0000256" key="7">
    <source>
        <dbReference type="ARBA" id="ARBA00023136"/>
    </source>
</evidence>
<dbReference type="AlphaFoldDB" id="A0A0G1NNM6"/>
<evidence type="ECO:0000256" key="3">
    <source>
        <dbReference type="ARBA" id="ARBA00022475"/>
    </source>
</evidence>
<dbReference type="EMBL" id="LCLS01000009">
    <property type="protein sequence ID" value="KKU21937.1"/>
    <property type="molecule type" value="Genomic_DNA"/>
</dbReference>
<keyword evidence="7 8" id="KW-0472">Membrane</keyword>
<comment type="subcellular location">
    <subcellularLocation>
        <location evidence="1">Cell membrane</location>
        <topology evidence="1">Multi-pass membrane protein</topology>
    </subcellularLocation>
</comment>
<evidence type="ECO:0000313" key="10">
    <source>
        <dbReference type="Proteomes" id="UP000034107"/>
    </source>
</evidence>